<organism evidence="2 3">
    <name type="scientific">Eucalyptus globulus</name>
    <name type="common">Tasmanian blue gum</name>
    <dbReference type="NCBI Taxonomy" id="34317"/>
    <lineage>
        <taxon>Eukaryota</taxon>
        <taxon>Viridiplantae</taxon>
        <taxon>Streptophyta</taxon>
        <taxon>Embryophyta</taxon>
        <taxon>Tracheophyta</taxon>
        <taxon>Spermatophyta</taxon>
        <taxon>Magnoliopsida</taxon>
        <taxon>eudicotyledons</taxon>
        <taxon>Gunneridae</taxon>
        <taxon>Pentapetalae</taxon>
        <taxon>rosids</taxon>
        <taxon>malvids</taxon>
        <taxon>Myrtales</taxon>
        <taxon>Myrtaceae</taxon>
        <taxon>Myrtoideae</taxon>
        <taxon>Eucalypteae</taxon>
        <taxon>Eucalyptus</taxon>
    </lineage>
</organism>
<accession>A0ABD3J4X6</accession>
<gene>
    <name evidence="2" type="ORF">ACJRO7_033948</name>
</gene>
<reference evidence="2 3" key="1">
    <citation type="submission" date="2024-11" db="EMBL/GenBank/DDBJ databases">
        <title>Chromosome-level genome assembly of Eucalyptus globulus Labill. provides insights into its genome evolution.</title>
        <authorList>
            <person name="Li X."/>
        </authorList>
    </citation>
    <scope>NUCLEOTIDE SEQUENCE [LARGE SCALE GENOMIC DNA]</scope>
    <source>
        <strain evidence="2">CL2024</strain>
        <tissue evidence="2">Fresh tender leaves</tissue>
    </source>
</reference>
<name>A0ABD3J4X6_EUCGL</name>
<feature type="region of interest" description="Disordered" evidence="1">
    <location>
        <begin position="187"/>
        <end position="215"/>
    </location>
</feature>
<dbReference type="EMBL" id="JBJKBG010000009">
    <property type="protein sequence ID" value="KAL3721534.1"/>
    <property type="molecule type" value="Genomic_DNA"/>
</dbReference>
<comment type="caution">
    <text evidence="2">The sequence shown here is derived from an EMBL/GenBank/DDBJ whole genome shotgun (WGS) entry which is preliminary data.</text>
</comment>
<dbReference type="Proteomes" id="UP001634007">
    <property type="component" value="Unassembled WGS sequence"/>
</dbReference>
<evidence type="ECO:0000313" key="3">
    <source>
        <dbReference type="Proteomes" id="UP001634007"/>
    </source>
</evidence>
<protein>
    <submittedName>
        <fullName evidence="2">Uncharacterized protein</fullName>
    </submittedName>
</protein>
<feature type="compositionally biased region" description="Polar residues" evidence="1">
    <location>
        <begin position="200"/>
        <end position="214"/>
    </location>
</feature>
<keyword evidence="3" id="KW-1185">Reference proteome</keyword>
<evidence type="ECO:0000313" key="2">
    <source>
        <dbReference type="EMBL" id="KAL3721534.1"/>
    </source>
</evidence>
<proteinExistence type="predicted"/>
<sequence length="269" mass="29843">MGGCATKLKVLKTRAVDKPADEPLPEAKKEVMVVMEAGDYSERVKEIVGDDSINDKGDEPATHKRRSLSLLLEEVKEAKTEVVEAGDYSGRVKEIVGDDDDNDKVDKQGTHTRRSLSLLFEEVKEAKKEVMIMMEAGDYREKVKEITGDEDVTDKTDEHGIHKRRSLSLLFEEEGKESAIKDNASTELAKQAKQSFKGDTPNNNLASESKQSGKSEVIVEEQLAFAAGGAAQEESEETQKIDVATPKLVRKTTQMEKIEEKADENVEIM</sequence>
<evidence type="ECO:0000256" key="1">
    <source>
        <dbReference type="SAM" id="MobiDB-lite"/>
    </source>
</evidence>
<dbReference type="AlphaFoldDB" id="A0ABD3J4X6"/>